<reference evidence="2" key="1">
    <citation type="submission" date="2014-07" db="EMBL/GenBank/DDBJ databases">
        <authorList>
            <person name="Martin A.A"/>
            <person name="De Silva N."/>
        </authorList>
    </citation>
    <scope>NUCLEOTIDE SEQUENCE</scope>
</reference>
<proteinExistence type="predicted"/>
<feature type="transmembrane region" description="Helical" evidence="1">
    <location>
        <begin position="300"/>
        <end position="320"/>
    </location>
</feature>
<evidence type="ECO:0000256" key="1">
    <source>
        <dbReference type="SAM" id="Phobius"/>
    </source>
</evidence>
<evidence type="ECO:0000313" key="2">
    <source>
        <dbReference type="Proteomes" id="UP000035680"/>
    </source>
</evidence>
<name>A0A0K0FI53_STRVS</name>
<feature type="transmembrane region" description="Helical" evidence="1">
    <location>
        <begin position="211"/>
        <end position="232"/>
    </location>
</feature>
<keyword evidence="1" id="KW-1133">Transmembrane helix</keyword>
<dbReference type="WBParaSite" id="SVE_0857100.1">
    <property type="protein sequence ID" value="SVE_0857100.1"/>
    <property type="gene ID" value="SVE_0857100"/>
</dbReference>
<feature type="transmembrane region" description="Helical" evidence="1">
    <location>
        <begin position="81"/>
        <end position="101"/>
    </location>
</feature>
<feature type="transmembrane region" description="Helical" evidence="1">
    <location>
        <begin position="172"/>
        <end position="191"/>
    </location>
</feature>
<dbReference type="AlphaFoldDB" id="A0A0K0FI53"/>
<keyword evidence="1" id="KW-0472">Membrane</keyword>
<keyword evidence="2" id="KW-1185">Reference proteome</keyword>
<reference evidence="3" key="2">
    <citation type="submission" date="2015-08" db="UniProtKB">
        <authorList>
            <consortium name="WormBaseParasite"/>
        </authorList>
    </citation>
    <scope>IDENTIFICATION</scope>
</reference>
<sequence>MNSSTLKKLDIYFLFFLNATSSLFVAASHNALYYALDLRTLTFHFMHYFFSFIFFYILTKLSNINETSQLSIFSISLLKKLLPLSLFQTLLTFLTSIVHSGNRHGSLYVLRICDCITTVVILKCWNLFVTTKDTKEKKQERNVERNDYWLLCPLAFFASLSWLEFGNLEYDTYSLLFAPILAGCRGIYLLYAKNTFREIGKDDQNINFNNFCLNICMITSSMLLIPAIISASTSVVNADASWESIDYTLIGLSFLYMIGMKYSEFKLFLEVDLRYYAVMEHTKYFFGSIGQWYIQNMAHATIYAFAGKIMYVISLLRFWLRQDKTMPIETNSTKQSDVKQEKYF</sequence>
<keyword evidence="1" id="KW-0812">Transmembrane</keyword>
<feature type="transmembrane region" description="Helical" evidence="1">
    <location>
        <begin position="107"/>
        <end position="128"/>
    </location>
</feature>
<protein>
    <submittedName>
        <fullName evidence="3">ER lumen protein-retaining receptor</fullName>
    </submittedName>
</protein>
<evidence type="ECO:0000313" key="3">
    <source>
        <dbReference type="WBParaSite" id="SVE_0857100.1"/>
    </source>
</evidence>
<feature type="transmembrane region" description="Helical" evidence="1">
    <location>
        <begin position="148"/>
        <end position="166"/>
    </location>
</feature>
<feature type="transmembrane region" description="Helical" evidence="1">
    <location>
        <begin position="41"/>
        <end position="61"/>
    </location>
</feature>
<dbReference type="Proteomes" id="UP000035680">
    <property type="component" value="Unassembled WGS sequence"/>
</dbReference>
<feature type="transmembrane region" description="Helical" evidence="1">
    <location>
        <begin position="12"/>
        <end position="35"/>
    </location>
</feature>
<accession>A0A0K0FI53</accession>
<organism evidence="2 3">
    <name type="scientific">Strongyloides venezuelensis</name>
    <name type="common">Threadworm</name>
    <dbReference type="NCBI Taxonomy" id="75913"/>
    <lineage>
        <taxon>Eukaryota</taxon>
        <taxon>Metazoa</taxon>
        <taxon>Ecdysozoa</taxon>
        <taxon>Nematoda</taxon>
        <taxon>Chromadorea</taxon>
        <taxon>Rhabditida</taxon>
        <taxon>Tylenchina</taxon>
        <taxon>Panagrolaimomorpha</taxon>
        <taxon>Strongyloidoidea</taxon>
        <taxon>Strongyloididae</taxon>
        <taxon>Strongyloides</taxon>
    </lineage>
</organism>